<dbReference type="eggNOG" id="COG1846">
    <property type="taxonomic scope" value="Bacteria"/>
</dbReference>
<feature type="domain" description="HTH marR-type" evidence="4">
    <location>
        <begin position="23"/>
        <end position="155"/>
    </location>
</feature>
<dbReference type="Pfam" id="PF01047">
    <property type="entry name" value="MarR"/>
    <property type="match status" value="1"/>
</dbReference>
<evidence type="ECO:0000259" key="4">
    <source>
        <dbReference type="PROSITE" id="PS50995"/>
    </source>
</evidence>
<dbReference type="SUPFAM" id="SSF46785">
    <property type="entry name" value="Winged helix' DNA-binding domain"/>
    <property type="match status" value="1"/>
</dbReference>
<keyword evidence="2" id="KW-0238">DNA-binding</keyword>
<dbReference type="HOGENOM" id="CLU_083287_18_6_6"/>
<evidence type="ECO:0000313" key="5">
    <source>
        <dbReference type="EMBL" id="ABP75961.1"/>
    </source>
</evidence>
<dbReference type="InterPro" id="IPR036388">
    <property type="entry name" value="WH-like_DNA-bd_sf"/>
</dbReference>
<proteinExistence type="predicted"/>
<organism evidence="5">
    <name type="scientific">Shewanella putrefaciens (strain CN-32 / ATCC BAA-453)</name>
    <dbReference type="NCBI Taxonomy" id="319224"/>
    <lineage>
        <taxon>Bacteria</taxon>
        <taxon>Pseudomonadati</taxon>
        <taxon>Pseudomonadota</taxon>
        <taxon>Gammaproteobacteria</taxon>
        <taxon>Alteromonadales</taxon>
        <taxon>Shewanellaceae</taxon>
        <taxon>Shewanella</taxon>
    </lineage>
</organism>
<reference evidence="5" key="1">
    <citation type="submission" date="2007-04" db="EMBL/GenBank/DDBJ databases">
        <title>Complete sequence of Shewanella putrefaciens CN-32.</title>
        <authorList>
            <consortium name="US DOE Joint Genome Institute"/>
            <person name="Copeland A."/>
            <person name="Lucas S."/>
            <person name="Lapidus A."/>
            <person name="Barry K."/>
            <person name="Detter J.C."/>
            <person name="Glavina del Rio T."/>
            <person name="Hammon N."/>
            <person name="Israni S."/>
            <person name="Dalin E."/>
            <person name="Tice H."/>
            <person name="Pitluck S."/>
            <person name="Chain P."/>
            <person name="Malfatti S."/>
            <person name="Shin M."/>
            <person name="Vergez L."/>
            <person name="Schmutz J."/>
            <person name="Larimer F."/>
            <person name="Land M."/>
            <person name="Hauser L."/>
            <person name="Kyrpides N."/>
            <person name="Mikhailova N."/>
            <person name="Romine M.F."/>
            <person name="Fredrickson J."/>
            <person name="Tiedje J."/>
            <person name="Richardson P."/>
        </authorList>
    </citation>
    <scope>NUCLEOTIDE SEQUENCE [LARGE SCALE GENOMIC DNA]</scope>
    <source>
        <strain evidence="5">CN-32</strain>
    </source>
</reference>
<dbReference type="PANTHER" id="PTHR42756:SF1">
    <property type="entry name" value="TRANSCRIPTIONAL REPRESSOR OF EMRAB OPERON"/>
    <property type="match status" value="1"/>
</dbReference>
<dbReference type="Gene3D" id="1.10.10.10">
    <property type="entry name" value="Winged helix-like DNA-binding domain superfamily/Winged helix DNA-binding domain"/>
    <property type="match status" value="1"/>
</dbReference>
<keyword evidence="3" id="KW-0804">Transcription</keyword>
<dbReference type="EMBL" id="CP000681">
    <property type="protein sequence ID" value="ABP75961.1"/>
    <property type="molecule type" value="Genomic_DNA"/>
</dbReference>
<dbReference type="PRINTS" id="PR00598">
    <property type="entry name" value="HTHMARR"/>
</dbReference>
<dbReference type="KEGG" id="spc:Sputcn32_2240"/>
<dbReference type="InterPro" id="IPR000835">
    <property type="entry name" value="HTH_MarR-typ"/>
</dbReference>
<dbReference type="PROSITE" id="PS50995">
    <property type="entry name" value="HTH_MARR_2"/>
    <property type="match status" value="1"/>
</dbReference>
<dbReference type="InterPro" id="IPR036390">
    <property type="entry name" value="WH_DNA-bd_sf"/>
</dbReference>
<dbReference type="STRING" id="319224.Sputcn32_2240"/>
<dbReference type="PANTHER" id="PTHR42756">
    <property type="entry name" value="TRANSCRIPTIONAL REGULATOR, MARR"/>
    <property type="match status" value="1"/>
</dbReference>
<evidence type="ECO:0000256" key="2">
    <source>
        <dbReference type="ARBA" id="ARBA00023125"/>
    </source>
</evidence>
<dbReference type="SMART" id="SM00347">
    <property type="entry name" value="HTH_MARR"/>
    <property type="match status" value="1"/>
</dbReference>
<name>A4Y7M8_SHEPC</name>
<dbReference type="GO" id="GO:0003700">
    <property type="term" value="F:DNA-binding transcription factor activity"/>
    <property type="evidence" value="ECO:0007669"/>
    <property type="project" value="InterPro"/>
</dbReference>
<dbReference type="AlphaFoldDB" id="A4Y7M8"/>
<evidence type="ECO:0000256" key="3">
    <source>
        <dbReference type="ARBA" id="ARBA00023163"/>
    </source>
</evidence>
<accession>A4Y7M8</accession>
<sequence>MMAHRESENALNLCGRRCCLNRHESLGYLVSHLNIELQNELDLHLKRYQLDIKLWPVLFALWQEEGISQTELSKRCDVANYTMTRLLDQLQVQGLITRHQEVDNRRAFQIFLTDEAKALEQDLICEAERVNEKFLSNLSEDEQQLFILLLNKINRLA</sequence>
<evidence type="ECO:0000256" key="1">
    <source>
        <dbReference type="ARBA" id="ARBA00023015"/>
    </source>
</evidence>
<dbReference type="GO" id="GO:0003677">
    <property type="term" value="F:DNA binding"/>
    <property type="evidence" value="ECO:0007669"/>
    <property type="project" value="UniProtKB-KW"/>
</dbReference>
<protein>
    <submittedName>
        <fullName evidence="5">Transcriptional regulator, MarR family</fullName>
    </submittedName>
</protein>
<keyword evidence="1" id="KW-0805">Transcription regulation</keyword>
<gene>
    <name evidence="5" type="ordered locus">Sputcn32_2240</name>
</gene>